<comment type="caution">
    <text evidence="1">The sequence shown here is derived from an EMBL/GenBank/DDBJ whole genome shotgun (WGS) entry which is preliminary data.</text>
</comment>
<accession>A0A0P6WDP5</accession>
<evidence type="ECO:0000313" key="2">
    <source>
        <dbReference type="Proteomes" id="UP000048984"/>
    </source>
</evidence>
<dbReference type="AlphaFoldDB" id="A0A0P6WDP5"/>
<dbReference type="Proteomes" id="UP000048984">
    <property type="component" value="Unassembled WGS sequence"/>
</dbReference>
<name>A0A0P6WDP5_9HYPH</name>
<protein>
    <submittedName>
        <fullName evidence="1">Uncharacterized protein</fullName>
    </submittedName>
</protein>
<proteinExistence type="predicted"/>
<reference evidence="1 2" key="2">
    <citation type="submission" date="2015-10" db="EMBL/GenBank/DDBJ databases">
        <title>Draft Genome Sequence of Prosthecomicrobium hirschii ATCC 27832.</title>
        <authorList>
            <person name="Daniel J."/>
            <person name="Givan S.A."/>
            <person name="Brun Y.V."/>
            <person name="Brown P.J."/>
        </authorList>
    </citation>
    <scope>NUCLEOTIDE SEQUENCE [LARGE SCALE GENOMIC DNA]</scope>
    <source>
        <strain evidence="1 2">16</strain>
    </source>
</reference>
<sequence length="295" mass="32252">MGYDVVLMGDTLWRSAGALALASEPSGAVHVGEEAGIRAMLRRHRRLAAIFCTEHPSGKTVAHFALTAEQSASVSVQRQFAQHVRRAEGHGQVRRLDWDAWQTRALACDRASLARHGTAAAPCLHEDGRRRLAAVAARDPALILYGYVTGTGEIAAYLLCRIEGGICQGLFVHWDDALADLRPTHLLYSAARKALLALPEVDILRVGRQSIPENPGLDAFKRHAGFQATPCHVGVLVHPLWAPILERTATAWLLGLIRRTLAPRFPGLNALEVLECAAPTRRALRRAQAHKTRPQ</sequence>
<dbReference type="SUPFAM" id="SSF55729">
    <property type="entry name" value="Acyl-CoA N-acyltransferases (Nat)"/>
    <property type="match status" value="1"/>
</dbReference>
<gene>
    <name evidence="1" type="ORF">ABB55_22180</name>
</gene>
<reference evidence="1 2" key="1">
    <citation type="submission" date="2015-09" db="EMBL/GenBank/DDBJ databases">
        <authorList>
            <person name="Jackson K.R."/>
            <person name="Lunt B.L."/>
            <person name="Fisher J.N.B."/>
            <person name="Gardner A.V."/>
            <person name="Bailey M.E."/>
            <person name="Deus L.M."/>
            <person name="Earl A.S."/>
            <person name="Gibby P.D."/>
            <person name="Hartmann K.A."/>
            <person name="Liu J.E."/>
            <person name="Manci A.M."/>
            <person name="Nielsen D.A."/>
            <person name="Solomon M.B."/>
            <person name="Breakwell D.P."/>
            <person name="Burnett S.H."/>
            <person name="Grose J.H."/>
        </authorList>
    </citation>
    <scope>NUCLEOTIDE SEQUENCE [LARGE SCALE GENOMIC DNA]</scope>
    <source>
        <strain evidence="1 2">16</strain>
    </source>
</reference>
<dbReference type="InterPro" id="IPR016181">
    <property type="entry name" value="Acyl_CoA_acyltransferase"/>
</dbReference>
<keyword evidence="2" id="KW-1185">Reference proteome</keyword>
<evidence type="ECO:0000313" key="1">
    <source>
        <dbReference type="EMBL" id="KPL54597.1"/>
    </source>
</evidence>
<dbReference type="EMBL" id="LJYW01000001">
    <property type="protein sequence ID" value="KPL54597.1"/>
    <property type="molecule type" value="Genomic_DNA"/>
</dbReference>
<organism evidence="1 2">
    <name type="scientific">Prosthecodimorpha hirschii</name>
    <dbReference type="NCBI Taxonomy" id="665126"/>
    <lineage>
        <taxon>Bacteria</taxon>
        <taxon>Pseudomonadati</taxon>
        <taxon>Pseudomonadota</taxon>
        <taxon>Alphaproteobacteria</taxon>
        <taxon>Hyphomicrobiales</taxon>
        <taxon>Ancalomicrobiaceae</taxon>
        <taxon>Prosthecodimorpha</taxon>
    </lineage>
</organism>